<dbReference type="STRING" id="159291.SAMN05920897_11864"/>
<protein>
    <submittedName>
        <fullName evidence="2">Uncharacterized protein</fullName>
    </submittedName>
</protein>
<keyword evidence="3" id="KW-1185">Reference proteome</keyword>
<feature type="compositionally biased region" description="Basic and acidic residues" evidence="1">
    <location>
        <begin position="1"/>
        <end position="11"/>
    </location>
</feature>
<evidence type="ECO:0000313" key="3">
    <source>
        <dbReference type="Proteomes" id="UP000186400"/>
    </source>
</evidence>
<evidence type="ECO:0000313" key="2">
    <source>
        <dbReference type="EMBL" id="SIQ92942.1"/>
    </source>
</evidence>
<name>A0A1N6WSC5_9SPIO</name>
<proteinExistence type="predicted"/>
<sequence length="55" mass="5859">MKFEGRSKDLPHALSPGRDVERAEPGLKGAGPRPGSGQSRFYGSAADRLGLSRFS</sequence>
<gene>
    <name evidence="2" type="ORF">SAMN05920897_11864</name>
</gene>
<feature type="region of interest" description="Disordered" evidence="1">
    <location>
        <begin position="1"/>
        <end position="55"/>
    </location>
</feature>
<dbReference type="Proteomes" id="UP000186400">
    <property type="component" value="Unassembled WGS sequence"/>
</dbReference>
<organism evidence="2 3">
    <name type="scientific">Alkalispirochaeta americana</name>
    <dbReference type="NCBI Taxonomy" id="159291"/>
    <lineage>
        <taxon>Bacteria</taxon>
        <taxon>Pseudomonadati</taxon>
        <taxon>Spirochaetota</taxon>
        <taxon>Spirochaetia</taxon>
        <taxon>Spirochaetales</taxon>
        <taxon>Spirochaetaceae</taxon>
        <taxon>Alkalispirochaeta</taxon>
    </lineage>
</organism>
<dbReference type="AlphaFoldDB" id="A0A1N6WSC5"/>
<accession>A0A1N6WSC5</accession>
<reference evidence="2 3" key="1">
    <citation type="submission" date="2017-01" db="EMBL/GenBank/DDBJ databases">
        <authorList>
            <person name="Mah S.A."/>
            <person name="Swanson W.J."/>
            <person name="Moy G.W."/>
            <person name="Vacquier V.D."/>
        </authorList>
    </citation>
    <scope>NUCLEOTIDE SEQUENCE [LARGE SCALE GENOMIC DNA]</scope>
    <source>
        <strain evidence="2 3">ASpG1</strain>
    </source>
</reference>
<dbReference type="EMBL" id="FTMS01000018">
    <property type="protein sequence ID" value="SIQ92942.1"/>
    <property type="molecule type" value="Genomic_DNA"/>
</dbReference>
<evidence type="ECO:0000256" key="1">
    <source>
        <dbReference type="SAM" id="MobiDB-lite"/>
    </source>
</evidence>